<comment type="caution">
    <text evidence="5">The sequence shown here is derived from an EMBL/GenBank/DDBJ whole genome shotgun (WGS) entry which is preliminary data.</text>
</comment>
<reference evidence="5 6" key="1">
    <citation type="journal article" date="2019" name="Nat. Plants">
        <title>Genome sequencing of Musa balbisiana reveals subgenome evolution and function divergence in polyploid bananas.</title>
        <authorList>
            <person name="Yao X."/>
        </authorList>
    </citation>
    <scope>NUCLEOTIDE SEQUENCE [LARGE SCALE GENOMIC DNA]</scope>
    <source>
        <strain evidence="6">cv. DH-PKW</strain>
        <tissue evidence="5">Leaves</tissue>
    </source>
</reference>
<organism evidence="5 6">
    <name type="scientific">Musa balbisiana</name>
    <name type="common">Banana</name>
    <dbReference type="NCBI Taxonomy" id="52838"/>
    <lineage>
        <taxon>Eukaryota</taxon>
        <taxon>Viridiplantae</taxon>
        <taxon>Streptophyta</taxon>
        <taxon>Embryophyta</taxon>
        <taxon>Tracheophyta</taxon>
        <taxon>Spermatophyta</taxon>
        <taxon>Magnoliopsida</taxon>
        <taxon>Liliopsida</taxon>
        <taxon>Zingiberales</taxon>
        <taxon>Musaceae</taxon>
        <taxon>Musa</taxon>
    </lineage>
</organism>
<dbReference type="GO" id="GO:0006631">
    <property type="term" value="P:fatty acid metabolic process"/>
    <property type="evidence" value="ECO:0007669"/>
    <property type="project" value="TreeGrafter"/>
</dbReference>
<dbReference type="SUPFAM" id="SSF54626">
    <property type="entry name" value="Chalcone isomerase"/>
    <property type="match status" value="1"/>
</dbReference>
<dbReference type="InterPro" id="IPR016088">
    <property type="entry name" value="Chalcone_isomerase_3-sand"/>
</dbReference>
<evidence type="ECO:0000259" key="4">
    <source>
        <dbReference type="Pfam" id="PF16035"/>
    </source>
</evidence>
<protein>
    <recommendedName>
        <fullName evidence="2">Chalcone--flavanone isomerase</fullName>
    </recommendedName>
</protein>
<accession>A0A4S8K4Z5</accession>
<dbReference type="EMBL" id="PYDT01000002">
    <property type="protein sequence ID" value="THU69926.1"/>
    <property type="molecule type" value="Genomic_DNA"/>
</dbReference>
<evidence type="ECO:0000256" key="2">
    <source>
        <dbReference type="ARBA" id="ARBA00024426"/>
    </source>
</evidence>
<dbReference type="InterPro" id="IPR044228">
    <property type="entry name" value="FAP1"/>
</dbReference>
<comment type="similarity">
    <text evidence="1">Belongs to the chalcone isomerase family.</text>
</comment>
<evidence type="ECO:0000313" key="5">
    <source>
        <dbReference type="EMBL" id="THU69926.1"/>
    </source>
</evidence>
<dbReference type="GO" id="GO:0005504">
    <property type="term" value="F:fatty acid binding"/>
    <property type="evidence" value="ECO:0007669"/>
    <property type="project" value="TreeGrafter"/>
</dbReference>
<dbReference type="InterPro" id="IPR036298">
    <property type="entry name" value="Chalcone_isomerase_sf"/>
</dbReference>
<feature type="domain" description="Chalcone isomerase" evidence="4">
    <location>
        <begin position="98"/>
        <end position="276"/>
    </location>
</feature>
<evidence type="ECO:0000256" key="1">
    <source>
        <dbReference type="ARBA" id="ARBA00007166"/>
    </source>
</evidence>
<dbReference type="AlphaFoldDB" id="A0A4S8K4Z5"/>
<proteinExistence type="inferred from homology"/>
<dbReference type="InterPro" id="IPR016087">
    <property type="entry name" value="Chalcone_isomerase"/>
</dbReference>
<dbReference type="GO" id="GO:0009570">
    <property type="term" value="C:chloroplast stroma"/>
    <property type="evidence" value="ECO:0007669"/>
    <property type="project" value="TreeGrafter"/>
</dbReference>
<dbReference type="PANTHER" id="PTHR47589">
    <property type="entry name" value="FATTY-ACID-BINDING PROTEIN 1"/>
    <property type="match status" value="1"/>
</dbReference>
<dbReference type="Pfam" id="PF16035">
    <property type="entry name" value="Chalcone_2"/>
    <property type="match status" value="1"/>
</dbReference>
<dbReference type="Gene3D" id="3.50.70.10">
    <property type="match status" value="1"/>
</dbReference>
<keyword evidence="6" id="KW-1185">Reference proteome</keyword>
<evidence type="ECO:0000313" key="6">
    <source>
        <dbReference type="Proteomes" id="UP000317650"/>
    </source>
</evidence>
<dbReference type="GO" id="GO:0016872">
    <property type="term" value="F:intramolecular lyase activity"/>
    <property type="evidence" value="ECO:0007669"/>
    <property type="project" value="InterPro"/>
</dbReference>
<sequence>MGSLRFPFSLPRPPKPPRGSTGATSVRLAAAAIGAGIGFAVGFSLESAADTSGSRQKPWSHASPIWASLSLADGTTGTSVEPRTGAAFPTVLDGGRRLTGIGLRKTSVLGLKNIDVYAFGNFSEESVGVYADDSDMKGLREKYGTYSVSELKENKEFISDVLDRDLRMTVRLQIVYNRLSIGSVRNAFAKTVGSRIQKFSGSDNRELLQRFTSLFKDEYKLPRGSVIDLSREQGYVLQIKIGGKEVGEIQSKLLCKSVLDLYFGEDPFDKRAKEDIQSDSLGICSCHLIQLDVLWLRINFHQED</sequence>
<feature type="region of interest" description="Disordered" evidence="3">
    <location>
        <begin position="1"/>
        <end position="23"/>
    </location>
</feature>
<dbReference type="PANTHER" id="PTHR47589:SF5">
    <property type="entry name" value="CHALCONE ISOMERASE DOMAIN-CONTAINING PROTEIN"/>
    <property type="match status" value="1"/>
</dbReference>
<dbReference type="Proteomes" id="UP000317650">
    <property type="component" value="Chromosome 8"/>
</dbReference>
<name>A0A4S8K4Z5_MUSBA</name>
<dbReference type="InterPro" id="IPR016089">
    <property type="entry name" value="Chalcone_isomerase_bundle_sf"/>
</dbReference>
<gene>
    <name evidence="5" type="ORF">C4D60_Mb08t19560</name>
</gene>
<evidence type="ECO:0000256" key="3">
    <source>
        <dbReference type="SAM" id="MobiDB-lite"/>
    </source>
</evidence>
<dbReference type="Gene3D" id="1.10.890.20">
    <property type="match status" value="1"/>
</dbReference>